<dbReference type="GO" id="GO:0005524">
    <property type="term" value="F:ATP binding"/>
    <property type="evidence" value="ECO:0007669"/>
    <property type="project" value="UniProtKB-KW"/>
</dbReference>
<dbReference type="EMBL" id="CP008953">
    <property type="protein sequence ID" value="AIG72983.1"/>
    <property type="molecule type" value="Genomic_DNA"/>
</dbReference>
<evidence type="ECO:0000256" key="2">
    <source>
        <dbReference type="ARBA" id="ARBA00022741"/>
    </source>
</evidence>
<evidence type="ECO:0000313" key="5">
    <source>
        <dbReference type="EMBL" id="AIG72983.1"/>
    </source>
</evidence>
<feature type="domain" description="ABC transporter" evidence="4">
    <location>
        <begin position="5"/>
        <end position="221"/>
    </location>
</feature>
<dbReference type="InterPro" id="IPR017871">
    <property type="entry name" value="ABC_transporter-like_CS"/>
</dbReference>
<dbReference type="Gene3D" id="3.40.50.300">
    <property type="entry name" value="P-loop containing nucleotide triphosphate hydrolases"/>
    <property type="match status" value="1"/>
</dbReference>
<protein>
    <recommendedName>
        <fullName evidence="4">ABC transporter domain-containing protein</fullName>
    </recommendedName>
</protein>
<keyword evidence="6" id="KW-1185">Reference proteome</keyword>
<accession>A0A075UJC0</accession>
<organism evidence="5 6">
    <name type="scientific">Amycolatopsis japonica</name>
    <dbReference type="NCBI Taxonomy" id="208439"/>
    <lineage>
        <taxon>Bacteria</taxon>
        <taxon>Bacillati</taxon>
        <taxon>Actinomycetota</taxon>
        <taxon>Actinomycetes</taxon>
        <taxon>Pseudonocardiales</taxon>
        <taxon>Pseudonocardiaceae</taxon>
        <taxon>Amycolatopsis</taxon>
        <taxon>Amycolatopsis japonica group</taxon>
    </lineage>
</organism>
<dbReference type="RefSeq" id="WP_084097982.1">
    <property type="nucleotide sequence ID" value="NZ_CP008953.1"/>
</dbReference>
<dbReference type="InterPro" id="IPR051782">
    <property type="entry name" value="ABC_Transporter_VariousFunc"/>
</dbReference>
<evidence type="ECO:0000256" key="1">
    <source>
        <dbReference type="ARBA" id="ARBA00022448"/>
    </source>
</evidence>
<evidence type="ECO:0000259" key="4">
    <source>
        <dbReference type="PROSITE" id="PS50893"/>
    </source>
</evidence>
<name>A0A075UJC0_9PSEU</name>
<dbReference type="CDD" id="cd03230">
    <property type="entry name" value="ABC_DR_subfamily_A"/>
    <property type="match status" value="1"/>
</dbReference>
<dbReference type="PROSITE" id="PS00211">
    <property type="entry name" value="ABC_TRANSPORTER_1"/>
    <property type="match status" value="1"/>
</dbReference>
<evidence type="ECO:0000313" key="6">
    <source>
        <dbReference type="Proteomes" id="UP000028492"/>
    </source>
</evidence>
<keyword evidence="2" id="KW-0547">Nucleotide-binding</keyword>
<dbReference type="AlphaFoldDB" id="A0A075UJC0"/>
<proteinExistence type="predicted"/>
<dbReference type="InterPro" id="IPR027417">
    <property type="entry name" value="P-loop_NTPase"/>
</dbReference>
<dbReference type="STRING" id="208439.AJAP_00220"/>
<dbReference type="KEGG" id="aja:AJAP_00220"/>
<reference evidence="5 6" key="1">
    <citation type="journal article" date="2014" name="J. Biotechnol.">
        <title>Complete genome sequence of the actinobacterium Amycolatopsis japonica MG417-CF17(T) (=DSM 44213T) producing (S,S)-N,N'-ethylenediaminedisuccinic acid.</title>
        <authorList>
            <person name="Stegmann E."/>
            <person name="Albersmeier A."/>
            <person name="Spohn M."/>
            <person name="Gert H."/>
            <person name="Weber T."/>
            <person name="Wohlleben W."/>
            <person name="Kalinowski J."/>
            <person name="Ruckert C."/>
        </authorList>
    </citation>
    <scope>NUCLEOTIDE SEQUENCE [LARGE SCALE GENOMIC DNA]</scope>
    <source>
        <strain evidence="6">MG417-CF17 (DSM 44213)</strain>
    </source>
</reference>
<dbReference type="InterPro" id="IPR003439">
    <property type="entry name" value="ABC_transporter-like_ATP-bd"/>
</dbReference>
<keyword evidence="1" id="KW-0813">Transport</keyword>
<dbReference type="GO" id="GO:0016887">
    <property type="term" value="F:ATP hydrolysis activity"/>
    <property type="evidence" value="ECO:0007669"/>
    <property type="project" value="InterPro"/>
</dbReference>
<dbReference type="PANTHER" id="PTHR42939:SF1">
    <property type="entry name" value="ABC TRANSPORTER ATP-BINDING PROTEIN ALBC-RELATED"/>
    <property type="match status" value="1"/>
</dbReference>
<evidence type="ECO:0000256" key="3">
    <source>
        <dbReference type="ARBA" id="ARBA00022840"/>
    </source>
</evidence>
<dbReference type="Pfam" id="PF00005">
    <property type="entry name" value="ABC_tran"/>
    <property type="match status" value="1"/>
</dbReference>
<keyword evidence="3" id="KW-0067">ATP-binding</keyword>
<gene>
    <name evidence="5" type="ORF">AJAP_00220</name>
</gene>
<dbReference type="SMART" id="SM00382">
    <property type="entry name" value="AAA"/>
    <property type="match status" value="1"/>
</dbReference>
<dbReference type="eggNOG" id="COG4152">
    <property type="taxonomic scope" value="Bacteria"/>
</dbReference>
<dbReference type="Proteomes" id="UP000028492">
    <property type="component" value="Chromosome"/>
</dbReference>
<dbReference type="PROSITE" id="PS50893">
    <property type="entry name" value="ABC_TRANSPORTER_2"/>
    <property type="match status" value="1"/>
</dbReference>
<dbReference type="HOGENOM" id="CLU_000604_1_2_11"/>
<dbReference type="SUPFAM" id="SSF52540">
    <property type="entry name" value="P-loop containing nucleoside triphosphate hydrolases"/>
    <property type="match status" value="1"/>
</dbReference>
<dbReference type="InterPro" id="IPR003593">
    <property type="entry name" value="AAA+_ATPase"/>
</dbReference>
<dbReference type="PANTHER" id="PTHR42939">
    <property type="entry name" value="ABC TRANSPORTER ATP-BINDING PROTEIN ALBC-RELATED"/>
    <property type="match status" value="1"/>
</dbReference>
<sequence>MTSLIRLEGVGKRYGRGEPVLADVDLDVPAGRVLGVLGSNGSGKSTLLRILAALARETSGTVVGDPRVGYLPDRFPAGQRMSARAYLRHMARIDGHVDLSAIDPLLDRLALVGGPDAPLRTLSKGNAQKVGLAQAVLAEPELLILDEPWSGLDVEAHTVLGELVAATKERGASVVFTDHRASVVHAHADDVYRIDDGLLTRVEAVAKTESATRIVLHGPSVDWSSEPGVSHVVAEDGKVVLTVEAGHADAVLLRALNRGFSVREVAPCSP</sequence>